<evidence type="ECO:0000256" key="11">
    <source>
        <dbReference type="RuleBase" id="RU000488"/>
    </source>
</evidence>
<protein>
    <submittedName>
        <fullName evidence="12">Uncharacterized protein</fullName>
    </submittedName>
</protein>
<keyword evidence="13" id="KW-1185">Reference proteome</keyword>
<dbReference type="AlphaFoldDB" id="A0A0L0FQA8"/>
<gene>
    <name evidence="12" type="ORF">SARC_08693</name>
</gene>
<dbReference type="SUPFAM" id="SSF103506">
    <property type="entry name" value="Mitochondrial carrier"/>
    <property type="match status" value="1"/>
</dbReference>
<evidence type="ECO:0000256" key="3">
    <source>
        <dbReference type="ARBA" id="ARBA00022448"/>
    </source>
</evidence>
<dbReference type="EMBL" id="KQ242402">
    <property type="protein sequence ID" value="KNC78889.1"/>
    <property type="molecule type" value="Genomic_DNA"/>
</dbReference>
<dbReference type="RefSeq" id="XP_014152791.1">
    <property type="nucleotide sequence ID" value="XM_014297316.1"/>
</dbReference>
<dbReference type="InterPro" id="IPR051508">
    <property type="entry name" value="Mito_Carrier_Antiporter"/>
</dbReference>
<evidence type="ECO:0000256" key="5">
    <source>
        <dbReference type="ARBA" id="ARBA00022737"/>
    </source>
</evidence>
<dbReference type="PROSITE" id="PS50920">
    <property type="entry name" value="SOLCAR"/>
    <property type="match status" value="2"/>
</dbReference>
<evidence type="ECO:0000256" key="6">
    <source>
        <dbReference type="ARBA" id="ARBA00022792"/>
    </source>
</evidence>
<keyword evidence="9 10" id="KW-0472">Membrane</keyword>
<feature type="non-terminal residue" evidence="12">
    <location>
        <position position="207"/>
    </location>
</feature>
<keyword evidence="7" id="KW-1133">Transmembrane helix</keyword>
<dbReference type="PANTHER" id="PTHR45928">
    <property type="entry name" value="RE38146P"/>
    <property type="match status" value="1"/>
</dbReference>
<evidence type="ECO:0000313" key="13">
    <source>
        <dbReference type="Proteomes" id="UP000054560"/>
    </source>
</evidence>
<name>A0A0L0FQA8_9EUKA</name>
<keyword evidence="6" id="KW-0999">Mitochondrion inner membrane</keyword>
<evidence type="ECO:0000256" key="9">
    <source>
        <dbReference type="ARBA" id="ARBA00023136"/>
    </source>
</evidence>
<sequence length="207" mass="22604">MSSFAYRRSAVMNGARLGLFEPIKSKLNELDVHGEHVLGCRVLAGSSAGAIGAAIGSPLYLAKTRMQAKSSGKYHYKHTLDCFRSIYTADGIRGLWRGVTASIPRVAVGSGIQLSTYDTTKAYVVDYTGMEESSMWTHVTASLVTGVVVTLGMNPLDVVSTRMYSQPVKNHVGLLYSNIFDCLFKIVRTEGFFRYGSVSVQFGSTHR</sequence>
<dbReference type="Pfam" id="PF00153">
    <property type="entry name" value="Mito_carr"/>
    <property type="match status" value="2"/>
</dbReference>
<reference evidence="12 13" key="1">
    <citation type="submission" date="2011-02" db="EMBL/GenBank/DDBJ databases">
        <title>The Genome Sequence of Sphaeroforma arctica JP610.</title>
        <authorList>
            <consortium name="The Broad Institute Genome Sequencing Platform"/>
            <person name="Russ C."/>
            <person name="Cuomo C."/>
            <person name="Young S.K."/>
            <person name="Zeng Q."/>
            <person name="Gargeya S."/>
            <person name="Alvarado L."/>
            <person name="Berlin A."/>
            <person name="Chapman S.B."/>
            <person name="Chen Z."/>
            <person name="Freedman E."/>
            <person name="Gellesch M."/>
            <person name="Goldberg J."/>
            <person name="Griggs A."/>
            <person name="Gujja S."/>
            <person name="Heilman E."/>
            <person name="Heiman D."/>
            <person name="Howarth C."/>
            <person name="Mehta T."/>
            <person name="Neiman D."/>
            <person name="Pearson M."/>
            <person name="Roberts A."/>
            <person name="Saif S."/>
            <person name="Shea T."/>
            <person name="Shenoy N."/>
            <person name="Sisk P."/>
            <person name="Stolte C."/>
            <person name="Sykes S."/>
            <person name="White J."/>
            <person name="Yandava C."/>
            <person name="Burger G."/>
            <person name="Gray M.W."/>
            <person name="Holland P.W.H."/>
            <person name="King N."/>
            <person name="Lang F.B.F."/>
            <person name="Roger A.J."/>
            <person name="Ruiz-Trillo I."/>
            <person name="Haas B."/>
            <person name="Nusbaum C."/>
            <person name="Birren B."/>
        </authorList>
    </citation>
    <scope>NUCLEOTIDE SEQUENCE [LARGE SCALE GENOMIC DNA]</scope>
    <source>
        <strain evidence="12 13">JP610</strain>
    </source>
</reference>
<keyword evidence="4 10" id="KW-0812">Transmembrane</keyword>
<dbReference type="GeneID" id="25909197"/>
<proteinExistence type="inferred from homology"/>
<dbReference type="PANTHER" id="PTHR45928:SF1">
    <property type="entry name" value="RE38146P"/>
    <property type="match status" value="1"/>
</dbReference>
<evidence type="ECO:0000256" key="8">
    <source>
        <dbReference type="ARBA" id="ARBA00023128"/>
    </source>
</evidence>
<feature type="repeat" description="Solcar" evidence="10">
    <location>
        <begin position="36"/>
        <end position="123"/>
    </location>
</feature>
<dbReference type="GO" id="GO:0005743">
    <property type="term" value="C:mitochondrial inner membrane"/>
    <property type="evidence" value="ECO:0007669"/>
    <property type="project" value="UniProtKB-SubCell"/>
</dbReference>
<evidence type="ECO:0000256" key="1">
    <source>
        <dbReference type="ARBA" id="ARBA00004448"/>
    </source>
</evidence>
<dbReference type="OrthoDB" id="6703404at2759"/>
<organism evidence="12 13">
    <name type="scientific">Sphaeroforma arctica JP610</name>
    <dbReference type="NCBI Taxonomy" id="667725"/>
    <lineage>
        <taxon>Eukaryota</taxon>
        <taxon>Ichthyosporea</taxon>
        <taxon>Ichthyophonida</taxon>
        <taxon>Sphaeroforma</taxon>
    </lineage>
</organism>
<dbReference type="InterPro" id="IPR018108">
    <property type="entry name" value="MCP_transmembrane"/>
</dbReference>
<evidence type="ECO:0000256" key="10">
    <source>
        <dbReference type="PROSITE-ProRule" id="PRU00282"/>
    </source>
</evidence>
<evidence type="ECO:0000256" key="2">
    <source>
        <dbReference type="ARBA" id="ARBA00006375"/>
    </source>
</evidence>
<dbReference type="InterPro" id="IPR023395">
    <property type="entry name" value="MCP_dom_sf"/>
</dbReference>
<comment type="similarity">
    <text evidence="2 11">Belongs to the mitochondrial carrier (TC 2.A.29) family.</text>
</comment>
<evidence type="ECO:0000256" key="7">
    <source>
        <dbReference type="ARBA" id="ARBA00022989"/>
    </source>
</evidence>
<keyword evidence="3 11" id="KW-0813">Transport</keyword>
<evidence type="ECO:0000313" key="12">
    <source>
        <dbReference type="EMBL" id="KNC78889.1"/>
    </source>
</evidence>
<dbReference type="Gene3D" id="1.50.40.10">
    <property type="entry name" value="Mitochondrial carrier domain"/>
    <property type="match status" value="1"/>
</dbReference>
<keyword evidence="5" id="KW-0677">Repeat</keyword>
<feature type="repeat" description="Solcar" evidence="10">
    <location>
        <begin position="133"/>
        <end position="207"/>
    </location>
</feature>
<evidence type="ECO:0000256" key="4">
    <source>
        <dbReference type="ARBA" id="ARBA00022692"/>
    </source>
</evidence>
<dbReference type="eggNOG" id="KOG0755">
    <property type="taxonomic scope" value="Eukaryota"/>
</dbReference>
<accession>A0A0L0FQA8</accession>
<dbReference type="Proteomes" id="UP000054560">
    <property type="component" value="Unassembled WGS sequence"/>
</dbReference>
<dbReference type="STRING" id="667725.A0A0L0FQA8"/>
<keyword evidence="8" id="KW-0496">Mitochondrion</keyword>
<comment type="subcellular location">
    <subcellularLocation>
        <location evidence="1">Mitochondrion inner membrane</location>
        <topology evidence="1">Multi-pass membrane protein</topology>
    </subcellularLocation>
</comment>